<dbReference type="Proteomes" id="UP001600894">
    <property type="component" value="Unassembled WGS sequence"/>
</dbReference>
<evidence type="ECO:0000313" key="4">
    <source>
        <dbReference type="EMBL" id="GAA6266951.1"/>
    </source>
</evidence>
<dbReference type="InterPro" id="IPR046867">
    <property type="entry name" value="AldOxase/xan_DH_MoCoBD2"/>
</dbReference>
<dbReference type="Gene3D" id="3.90.1170.50">
    <property type="entry name" value="Aldehyde oxidase/xanthine dehydrogenase, a/b hammerhead"/>
    <property type="match status" value="1"/>
</dbReference>
<dbReference type="EMBL" id="BAABXL010000001">
    <property type="protein sequence ID" value="GAA6266951.1"/>
    <property type="molecule type" value="Genomic_DNA"/>
</dbReference>
<sequence>MRYVGKSYPIHDAQQKASGRAVYAGDMELKGMLYGAVLFSTIPHGIVKKLDCEQALAYPGVVDIAHCFNTTQKEYNRYQSQFGQDLIYTERIFNSHVRFVGDRIACVIAETEEAAREAVKKIHVKYEELPYSLTPEDTLKGVIDNVHPAGAVFEAVEISHGEKPEDPELVKVKTTTDLSRINHVCMETHVCVADYDKYKGELTIWSPNQTVYGIRTLVGDIFEMDYSKVRVIKTTMGGSFGAKQEWVLEPVAAAAAIRVGKPVKLVYNRTETFVSTYGRSPMHFETECMFEKDGTLKGVDSDLTLDAGAYLGNSINYARTVGHKMSRGYTYPYYHFHSKTVITNTIVSGAFRGWTSPEATIMFEHSLNMGAKALGMDPIDLRIKNVMHPGDVDFLSNTPIGNFRAAEALEQGRDHFNWNARKVEIRKFNSENKRYKRGLGVSLGSHVNGFYPSKTDYARVDMRLTETGSVEMNITLHDHGCGTVVAFQMIAAEALGIPMDKVSLGEGDTRYTPLDVGCFSSRTTYVQGQAVILCAEALKDRLKDQVSVLANTPKEDLVVENDRVYSKKDPAVNYTWSKIADDSQQICKQEVFVSREYIPDTNPGVAGAHFAMVEVDTYTGMTKILDYLAVHDIGQAINREMCVAQTQGAVIMGAGAALLEHVVTKPNGRPMGSLKDYHLINSFEAPNVRVEFIEDGGTEGPYGAKSIGEVCHTPVTAAVVAAVNDALDSDMNHIPLTPDVICEYLEDKEKKEREQ</sequence>
<accession>A0ABQ0ASE3</accession>
<dbReference type="RefSeq" id="WP_390468705.1">
    <property type="nucleotide sequence ID" value="NZ_BAABXL010000001.1"/>
</dbReference>
<dbReference type="Pfam" id="PF01315">
    <property type="entry name" value="Ald_Xan_dh_C"/>
    <property type="match status" value="1"/>
</dbReference>
<dbReference type="SUPFAM" id="SSF56003">
    <property type="entry name" value="Molybdenum cofactor-binding domain"/>
    <property type="match status" value="1"/>
</dbReference>
<evidence type="ECO:0000256" key="1">
    <source>
        <dbReference type="ARBA" id="ARBA00022505"/>
    </source>
</evidence>
<dbReference type="SUPFAM" id="SSF54665">
    <property type="entry name" value="CO dehydrogenase molybdoprotein N-domain-like"/>
    <property type="match status" value="1"/>
</dbReference>
<dbReference type="InterPro" id="IPR016208">
    <property type="entry name" value="Ald_Oxase/xanthine_DH-like"/>
</dbReference>
<dbReference type="InterPro" id="IPR000674">
    <property type="entry name" value="Ald_Oxase/Xan_DH_a/b"/>
</dbReference>
<dbReference type="InterPro" id="IPR037165">
    <property type="entry name" value="AldOxase/xan_DH_Mopterin-bd_sf"/>
</dbReference>
<dbReference type="Gene3D" id="3.30.365.10">
    <property type="entry name" value="Aldehyde oxidase/xanthine dehydrogenase, molybdopterin binding domain"/>
    <property type="match status" value="4"/>
</dbReference>
<dbReference type="PANTHER" id="PTHR11908:SF132">
    <property type="entry name" value="ALDEHYDE OXIDASE 1-RELATED"/>
    <property type="match status" value="1"/>
</dbReference>
<evidence type="ECO:0000256" key="2">
    <source>
        <dbReference type="ARBA" id="ARBA00023002"/>
    </source>
</evidence>
<dbReference type="PANTHER" id="PTHR11908">
    <property type="entry name" value="XANTHINE DEHYDROGENASE"/>
    <property type="match status" value="1"/>
</dbReference>
<protein>
    <submittedName>
        <fullName evidence="4">Molybdopterin-dependent oxidoreductase</fullName>
    </submittedName>
</protein>
<organism evidence="4 5">
    <name type="scientific">Enterocloster alcoholdehydrogenati</name>
    <dbReference type="NCBI Taxonomy" id="2547410"/>
    <lineage>
        <taxon>Bacteria</taxon>
        <taxon>Bacillati</taxon>
        <taxon>Bacillota</taxon>
        <taxon>Clostridia</taxon>
        <taxon>Lachnospirales</taxon>
        <taxon>Lachnospiraceae</taxon>
        <taxon>Enterocloster</taxon>
    </lineage>
</organism>
<dbReference type="InterPro" id="IPR036856">
    <property type="entry name" value="Ald_Oxase/Xan_DH_a/b_sf"/>
</dbReference>
<feature type="domain" description="Aldehyde oxidase/xanthine dehydrogenase a/b hammerhead" evidence="3">
    <location>
        <begin position="18"/>
        <end position="130"/>
    </location>
</feature>
<dbReference type="Pfam" id="PF02738">
    <property type="entry name" value="MoCoBD_1"/>
    <property type="match status" value="1"/>
</dbReference>
<evidence type="ECO:0000259" key="3">
    <source>
        <dbReference type="SMART" id="SM01008"/>
    </source>
</evidence>
<dbReference type="Pfam" id="PF20256">
    <property type="entry name" value="MoCoBD_2"/>
    <property type="match status" value="1"/>
</dbReference>
<gene>
    <name evidence="4" type="ORF">F130042H8_00110</name>
</gene>
<comment type="caution">
    <text evidence="4">The sequence shown here is derived from an EMBL/GenBank/DDBJ whole genome shotgun (WGS) entry which is preliminary data.</text>
</comment>
<keyword evidence="2" id="KW-0560">Oxidoreductase</keyword>
<keyword evidence="5" id="KW-1185">Reference proteome</keyword>
<name>A0ABQ0ASE3_9FIRM</name>
<keyword evidence="1" id="KW-0500">Molybdenum</keyword>
<dbReference type="InterPro" id="IPR008274">
    <property type="entry name" value="AldOxase/xan_DH_MoCoBD1"/>
</dbReference>
<proteinExistence type="predicted"/>
<reference evidence="4 5" key="1">
    <citation type="submission" date="2024-04" db="EMBL/GenBank/DDBJ databases">
        <title>Defined microbial consortia suppress multidrug-resistant proinflammatory Enterobacteriaceae via ecological control.</title>
        <authorList>
            <person name="Furuichi M."/>
            <person name="Kawaguchi T."/>
            <person name="Pust M."/>
            <person name="Yasuma K."/>
            <person name="Plichta D."/>
            <person name="Hasegawa N."/>
            <person name="Ohya T."/>
            <person name="Bhattarai S."/>
            <person name="Sasajima S."/>
            <person name="Aoto Y."/>
            <person name="Tuganbaev T."/>
            <person name="Yaginuma M."/>
            <person name="Ueda M."/>
            <person name="Okahashi N."/>
            <person name="Amafuji K."/>
            <person name="Kiridooshi Y."/>
            <person name="Sugita K."/>
            <person name="Strazar M."/>
            <person name="Skelly A."/>
            <person name="Suda W."/>
            <person name="Hattori M."/>
            <person name="Nakamoto N."/>
            <person name="Caballero S."/>
            <person name="Norman J."/>
            <person name="Olle B."/>
            <person name="Tanoue T."/>
            <person name="Arita M."/>
            <person name="Bucci V."/>
            <person name="Atarashi K."/>
            <person name="Xavier R."/>
            <person name="Honda K."/>
        </authorList>
    </citation>
    <scope>NUCLEOTIDE SEQUENCE [LARGE SCALE GENOMIC DNA]</scope>
    <source>
        <strain evidence="5">f13</strain>
    </source>
</reference>
<dbReference type="SMART" id="SM01008">
    <property type="entry name" value="Ald_Xan_dh_C"/>
    <property type="match status" value="1"/>
</dbReference>
<evidence type="ECO:0000313" key="5">
    <source>
        <dbReference type="Proteomes" id="UP001600894"/>
    </source>
</evidence>